<accession>A0A167M4C1</accession>
<feature type="chain" id="PRO_5007890180" evidence="1">
    <location>
        <begin position="22"/>
        <end position="103"/>
    </location>
</feature>
<reference evidence="2 3" key="1">
    <citation type="journal article" date="2016" name="Genome Biol. Evol.">
        <title>Divergent and convergent evolution of fungal pathogenicity.</title>
        <authorList>
            <person name="Shang Y."/>
            <person name="Xiao G."/>
            <person name="Zheng P."/>
            <person name="Cen K."/>
            <person name="Zhan S."/>
            <person name="Wang C."/>
        </authorList>
    </citation>
    <scope>NUCLEOTIDE SEQUENCE [LARGE SCALE GENOMIC DNA]</scope>
    <source>
        <strain evidence="2 3">RCEF 264</strain>
    </source>
</reference>
<keyword evidence="1" id="KW-0732">Signal</keyword>
<comment type="caution">
    <text evidence="2">The sequence shown here is derived from an EMBL/GenBank/DDBJ whole genome shotgun (WGS) entry which is preliminary data.</text>
</comment>
<evidence type="ECO:0000256" key="1">
    <source>
        <dbReference type="SAM" id="SignalP"/>
    </source>
</evidence>
<keyword evidence="3" id="KW-1185">Reference proteome</keyword>
<protein>
    <submittedName>
        <fullName evidence="2">Uncharacterized protein</fullName>
    </submittedName>
</protein>
<dbReference type="Proteomes" id="UP000076874">
    <property type="component" value="Unassembled WGS sequence"/>
</dbReference>
<evidence type="ECO:0000313" key="2">
    <source>
        <dbReference type="EMBL" id="OAA53907.1"/>
    </source>
</evidence>
<organism evidence="2 3">
    <name type="scientific">Niveomyces insectorum RCEF 264</name>
    <dbReference type="NCBI Taxonomy" id="1081102"/>
    <lineage>
        <taxon>Eukaryota</taxon>
        <taxon>Fungi</taxon>
        <taxon>Dikarya</taxon>
        <taxon>Ascomycota</taxon>
        <taxon>Pezizomycotina</taxon>
        <taxon>Sordariomycetes</taxon>
        <taxon>Hypocreomycetidae</taxon>
        <taxon>Hypocreales</taxon>
        <taxon>Cordycipitaceae</taxon>
        <taxon>Niveomyces</taxon>
    </lineage>
</organism>
<feature type="signal peptide" evidence="1">
    <location>
        <begin position="1"/>
        <end position="21"/>
    </location>
</feature>
<name>A0A167M4C1_9HYPO</name>
<gene>
    <name evidence="2" type="ORF">SPI_09114</name>
</gene>
<dbReference type="AlphaFoldDB" id="A0A167M4C1"/>
<dbReference type="OrthoDB" id="5186115at2759"/>
<dbReference type="EMBL" id="AZHD01000026">
    <property type="protein sequence ID" value="OAA53907.1"/>
    <property type="molecule type" value="Genomic_DNA"/>
</dbReference>
<evidence type="ECO:0000313" key="3">
    <source>
        <dbReference type="Proteomes" id="UP000076874"/>
    </source>
</evidence>
<proteinExistence type="predicted"/>
<sequence>MKSNFLAIAALAFAAVSGAAATPASLPMGIEVTEQNGTTVVREVSHESLGLEKRCRECKHTGEGCTIGDGSCYAREHASCTWCGNHCKSICIPDGDSCAKWCL</sequence>